<dbReference type="RefSeq" id="WP_073289717.1">
    <property type="nucleotide sequence ID" value="NZ_FRCP01000018.1"/>
</dbReference>
<dbReference type="Gene3D" id="3.30.230.10">
    <property type="match status" value="1"/>
</dbReference>
<dbReference type="GO" id="GO:0140664">
    <property type="term" value="F:ATP-dependent DNA damage sensor activity"/>
    <property type="evidence" value="ECO:0007669"/>
    <property type="project" value="InterPro"/>
</dbReference>
<dbReference type="InterPro" id="IPR003593">
    <property type="entry name" value="AAA+_ATPase"/>
</dbReference>
<dbReference type="Pfam" id="PF13541">
    <property type="entry name" value="ChlI"/>
    <property type="match status" value="1"/>
</dbReference>
<evidence type="ECO:0000256" key="11">
    <source>
        <dbReference type="HAMAP-Rule" id="MF_01498"/>
    </source>
</evidence>
<keyword evidence="2 11" id="KW-0547">Nucleotide-binding</keyword>
<keyword evidence="10 11" id="KW-0234">DNA repair</keyword>
<dbReference type="SMART" id="SM00382">
    <property type="entry name" value="AAA"/>
    <property type="match status" value="1"/>
</dbReference>
<evidence type="ECO:0000256" key="5">
    <source>
        <dbReference type="ARBA" id="ARBA00022801"/>
    </source>
</evidence>
<dbReference type="InterPro" id="IPR027417">
    <property type="entry name" value="P-loop_NTPase"/>
</dbReference>
<accession>A0A1M7LYH4</accession>
<dbReference type="GO" id="GO:0003684">
    <property type="term" value="F:damaged DNA binding"/>
    <property type="evidence" value="ECO:0007669"/>
    <property type="project" value="InterPro"/>
</dbReference>
<dbReference type="STRING" id="1120996.SAMN02746066_03523"/>
<keyword evidence="1 11" id="KW-0479">Metal-binding</keyword>
<dbReference type="HAMAP" id="MF_01498">
    <property type="entry name" value="RadA_bact"/>
    <property type="match status" value="1"/>
</dbReference>
<dbReference type="FunFam" id="3.40.50.300:FF:000050">
    <property type="entry name" value="DNA repair protein RadA"/>
    <property type="match status" value="1"/>
</dbReference>
<feature type="binding site" evidence="11">
    <location>
        <begin position="95"/>
        <end position="102"/>
    </location>
    <ligand>
        <name>ATP</name>
        <dbReference type="ChEBI" id="CHEBI:30616"/>
    </ligand>
</feature>
<dbReference type="Pfam" id="PF18073">
    <property type="entry name" value="Zn_ribbon_LapB"/>
    <property type="match status" value="1"/>
</dbReference>
<proteinExistence type="inferred from homology"/>
<feature type="region of interest" description="Lon-protease-like" evidence="11">
    <location>
        <begin position="351"/>
        <end position="451"/>
    </location>
</feature>
<keyword evidence="6 13" id="KW-0862">Zinc</keyword>
<keyword evidence="8 11" id="KW-0346">Stress response</keyword>
<comment type="domain">
    <text evidence="11">The middle region has homology to RecA with ATPase motifs including the RadA KNRFG motif, while the C-terminus is homologous to Lon protease.</text>
</comment>
<dbReference type="EMBL" id="FRCP01000018">
    <property type="protein sequence ID" value="SHM83379.1"/>
    <property type="molecule type" value="Genomic_DNA"/>
</dbReference>
<dbReference type="OrthoDB" id="9803906at2"/>
<evidence type="ECO:0000256" key="1">
    <source>
        <dbReference type="ARBA" id="ARBA00022723"/>
    </source>
</evidence>
<dbReference type="SUPFAM" id="SSF54211">
    <property type="entry name" value="Ribosomal protein S5 domain 2-like"/>
    <property type="match status" value="1"/>
</dbReference>
<dbReference type="InterPro" id="IPR020568">
    <property type="entry name" value="Ribosomal_Su5_D2-typ_SF"/>
</dbReference>
<dbReference type="InterPro" id="IPR041166">
    <property type="entry name" value="Rubredoxin_2"/>
</dbReference>
<dbReference type="Gene3D" id="3.40.50.300">
    <property type="entry name" value="P-loop containing nucleotide triphosphate hydrolases"/>
    <property type="match status" value="1"/>
</dbReference>
<dbReference type="GO" id="GO:0005524">
    <property type="term" value="F:ATP binding"/>
    <property type="evidence" value="ECO:0007669"/>
    <property type="project" value="UniProtKB-UniRule"/>
</dbReference>
<keyword evidence="9 11" id="KW-0238">DNA-binding</keyword>
<evidence type="ECO:0000256" key="2">
    <source>
        <dbReference type="ARBA" id="ARBA00022741"/>
    </source>
</evidence>
<dbReference type="PANTHER" id="PTHR32472:SF10">
    <property type="entry name" value="DNA REPAIR PROTEIN RADA-LIKE PROTEIN"/>
    <property type="match status" value="1"/>
</dbReference>
<dbReference type="PROSITE" id="PS50162">
    <property type="entry name" value="RECA_2"/>
    <property type="match status" value="1"/>
</dbReference>
<dbReference type="PANTHER" id="PTHR32472">
    <property type="entry name" value="DNA REPAIR PROTEIN RADA"/>
    <property type="match status" value="1"/>
</dbReference>
<gene>
    <name evidence="11" type="primary">radA</name>
    <name evidence="15" type="ORF">SAMN02746066_03523</name>
</gene>
<dbReference type="InterPro" id="IPR014721">
    <property type="entry name" value="Ribsml_uS5_D2-typ_fold_subgr"/>
</dbReference>
<dbReference type="GO" id="GO:0005829">
    <property type="term" value="C:cytosol"/>
    <property type="evidence" value="ECO:0007669"/>
    <property type="project" value="TreeGrafter"/>
</dbReference>
<keyword evidence="16" id="KW-1185">Reference proteome</keyword>
<reference evidence="15 16" key="1">
    <citation type="submission" date="2016-11" db="EMBL/GenBank/DDBJ databases">
        <authorList>
            <person name="Jaros S."/>
            <person name="Januszkiewicz K."/>
            <person name="Wedrychowicz H."/>
        </authorList>
    </citation>
    <scope>NUCLEOTIDE SEQUENCE [LARGE SCALE GENOMIC DNA]</scope>
    <source>
        <strain evidence="15 16">DSM 15930</strain>
    </source>
</reference>
<evidence type="ECO:0000313" key="15">
    <source>
        <dbReference type="EMBL" id="SHM83379.1"/>
    </source>
</evidence>
<feature type="short sequence motif" description="RadA KNRFG motif" evidence="11">
    <location>
        <begin position="252"/>
        <end position="256"/>
    </location>
</feature>
<dbReference type="AlphaFoldDB" id="A0A1M7LYH4"/>
<evidence type="ECO:0000256" key="12">
    <source>
        <dbReference type="NCBIfam" id="TIGR00416"/>
    </source>
</evidence>
<protein>
    <recommendedName>
        <fullName evidence="11 12">DNA repair protein RadA</fullName>
    </recommendedName>
</protein>
<name>A0A1M7LYH4_9FIRM</name>
<dbReference type="GO" id="GO:0008270">
    <property type="term" value="F:zinc ion binding"/>
    <property type="evidence" value="ECO:0007669"/>
    <property type="project" value="UniProtKB-KW"/>
</dbReference>
<evidence type="ECO:0000256" key="10">
    <source>
        <dbReference type="ARBA" id="ARBA00023204"/>
    </source>
</evidence>
<keyword evidence="3 11" id="KW-0227">DNA damage</keyword>
<evidence type="ECO:0000256" key="4">
    <source>
        <dbReference type="ARBA" id="ARBA00022771"/>
    </source>
</evidence>
<dbReference type="NCBIfam" id="TIGR00416">
    <property type="entry name" value="sms"/>
    <property type="match status" value="1"/>
</dbReference>
<evidence type="ECO:0000256" key="8">
    <source>
        <dbReference type="ARBA" id="ARBA00023016"/>
    </source>
</evidence>
<feature type="domain" description="RecA family profile 1" evidence="14">
    <location>
        <begin position="66"/>
        <end position="215"/>
    </location>
</feature>
<dbReference type="SUPFAM" id="SSF52540">
    <property type="entry name" value="P-loop containing nucleoside triphosphate hydrolases"/>
    <property type="match status" value="1"/>
</dbReference>
<comment type="function">
    <text evidence="11">Plays a role in repairing double-strand DNA breaks, probably involving stabilizing or processing branched DNA or blocked replication forks.</text>
</comment>
<evidence type="ECO:0000259" key="14">
    <source>
        <dbReference type="PROSITE" id="PS50162"/>
    </source>
</evidence>
<evidence type="ECO:0000256" key="9">
    <source>
        <dbReference type="ARBA" id="ARBA00023125"/>
    </source>
</evidence>
<dbReference type="CDD" id="cd01121">
    <property type="entry name" value="RadA_SMS_N"/>
    <property type="match status" value="1"/>
</dbReference>
<evidence type="ECO:0000256" key="6">
    <source>
        <dbReference type="ARBA" id="ARBA00022833"/>
    </source>
</evidence>
<dbReference type="GO" id="GO:0000725">
    <property type="term" value="P:recombinational repair"/>
    <property type="evidence" value="ECO:0007669"/>
    <property type="project" value="UniProtKB-UniRule"/>
</dbReference>
<comment type="function">
    <text evidence="13">DNA-dependent ATPase involved in processing of recombination intermediates, plays a role in repairing DNA breaks. Stimulates the branch migration of RecA-mediated strand transfer reactions, allowing the 3' invading strand to extend heteroduplex DNA faster. Binds ssDNA in the presence of ADP but not other nucleotides, has ATPase activity that is stimulated by ssDNA and various branched DNA structures, but inhibited by SSB. Does not have RecA's homology-searching function.</text>
</comment>
<evidence type="ECO:0000256" key="7">
    <source>
        <dbReference type="ARBA" id="ARBA00022840"/>
    </source>
</evidence>
<dbReference type="InterPro" id="IPR004504">
    <property type="entry name" value="DNA_repair_RadA"/>
</dbReference>
<dbReference type="Pfam" id="PF13481">
    <property type="entry name" value="AAA_25"/>
    <property type="match status" value="1"/>
</dbReference>
<evidence type="ECO:0000256" key="3">
    <source>
        <dbReference type="ARBA" id="ARBA00022763"/>
    </source>
</evidence>
<keyword evidence="4 13" id="KW-0863">Zinc-finger</keyword>
<dbReference type="Proteomes" id="UP000184038">
    <property type="component" value="Unassembled WGS sequence"/>
</dbReference>
<dbReference type="PRINTS" id="PR01874">
    <property type="entry name" value="DNAREPAIRADA"/>
</dbReference>
<keyword evidence="5" id="KW-0378">Hydrolase</keyword>
<sequence>MAKAKNVFYCKECGYESAKWVGQCPGCKGWNTFVEEPVVKRAIAGANKDRRIQIEPTKLSNVNCDTDERFSTSFGELDRVLGGGIVVGSLVLVGGDPGIGKSTLLLQMCKELASRHKNILYISGEESLKQIKMRASRLSYSEGDLLLLSETNLDLIEDAIKKINPDVVIIDSIQTMFREDIGSAPGSVSQVRETTHSLMQIAKGMGISIFIVGHVTKEGVVAGPRVLEHMVDTVLYFEGDNHASYRILRAVKNRFGSTNEIGVFEMRNVGLVEVTNPSEYMLQGRPEGESGSIVTCAMEGTRPIMVEVQALVCQTNFNMPRRTAAGTDYNRVNLLLAVVEKRLGLQLASCDAYINVAGGMKINEPALDMSIILAVMSSYKNRPLDGKTIAFGEVGLTGEVRSVNQAEQRVIEAMKMGYETCILPQVNKEVIDIKGIKLIGIKTLRDLSQFL</sequence>
<comment type="similarity">
    <text evidence="11 13">Belongs to the RecA family. RadA subfamily.</text>
</comment>
<dbReference type="GO" id="GO:0016787">
    <property type="term" value="F:hydrolase activity"/>
    <property type="evidence" value="ECO:0007669"/>
    <property type="project" value="UniProtKB-KW"/>
</dbReference>
<evidence type="ECO:0000256" key="13">
    <source>
        <dbReference type="RuleBase" id="RU003555"/>
    </source>
</evidence>
<evidence type="ECO:0000313" key="16">
    <source>
        <dbReference type="Proteomes" id="UP000184038"/>
    </source>
</evidence>
<dbReference type="InterPro" id="IPR020588">
    <property type="entry name" value="RecA_ATP-bd"/>
</dbReference>
<organism evidence="15 16">
    <name type="scientific">Anaerosporobacter mobilis DSM 15930</name>
    <dbReference type="NCBI Taxonomy" id="1120996"/>
    <lineage>
        <taxon>Bacteria</taxon>
        <taxon>Bacillati</taxon>
        <taxon>Bacillota</taxon>
        <taxon>Clostridia</taxon>
        <taxon>Lachnospirales</taxon>
        <taxon>Lachnospiraceae</taxon>
        <taxon>Anaerosporobacter</taxon>
    </lineage>
</organism>
<keyword evidence="7 11" id="KW-0067">ATP-binding</keyword>